<feature type="signal peptide" evidence="2">
    <location>
        <begin position="1"/>
        <end position="25"/>
    </location>
</feature>
<organism evidence="3">
    <name type="scientific">Puccinia triticina (isolate 1-1 / race 1 (BBBD))</name>
    <name type="common">Brown leaf rust fungus</name>
    <dbReference type="NCBI Taxonomy" id="630390"/>
    <lineage>
        <taxon>Eukaryota</taxon>
        <taxon>Fungi</taxon>
        <taxon>Dikarya</taxon>
        <taxon>Basidiomycota</taxon>
        <taxon>Pucciniomycotina</taxon>
        <taxon>Pucciniomycetes</taxon>
        <taxon>Pucciniales</taxon>
        <taxon>Pucciniaceae</taxon>
        <taxon>Puccinia</taxon>
    </lineage>
</organism>
<sequence length="539" mass="56731">MVASSILSVLFLAVSLVATVHPINGKLVGREVSFSTVNSRYESLSTQASQLRQSINGGSISQAEVRSRIASLCSAASQTFQVAHQCGTCYAPGTVNTLSQSASRTFREISSLAQVVSQTFGADAPSIFSSFARLDGQMSQNIQRFAQGGVATQSLLPAQLGSTFRQVGLSQTANFASQSSTSTRSSSSTQSSSSTSQVSSQTVSSRYESLSSQISQLRQSINGGSISQAEVRSRIASLSSAASQTFQVAHQCGTCYAPGTVNTLSQSASRTFREICSLAQVVSQTFGQDARSLFTPFARLDGQISQNIQRFAQGGVATQSLLPAQLGSAFRQVGLSQTANFASQSFTSTRSSSSTQSSSSTSQVSSQTVSSRYESLSSQISQLRQSINGGSISQAEVRSRIASLSSAASQTFQVAHQCGTCYAPGTVKVFLNTHSGPFVNQNTLSQSASRTFREICSLAQVVSQTFGQDARSLFTPFARLDGQISQNIQRFAQGGIATQSLLPAQLGPAFRQVGLSQTASFASRTSASSQTGGSFRTSF</sequence>
<gene>
    <name evidence="3" type="ORF">PTTG_26822</name>
</gene>
<dbReference type="EMBL" id="ADAS02000034">
    <property type="protein sequence ID" value="OAV94946.1"/>
    <property type="molecule type" value="Genomic_DNA"/>
</dbReference>
<evidence type="ECO:0000313" key="5">
    <source>
        <dbReference type="Proteomes" id="UP000005240"/>
    </source>
</evidence>
<evidence type="ECO:0000256" key="1">
    <source>
        <dbReference type="SAM" id="MobiDB-lite"/>
    </source>
</evidence>
<evidence type="ECO:0000313" key="3">
    <source>
        <dbReference type="EMBL" id="OAV94946.1"/>
    </source>
</evidence>
<evidence type="ECO:0000256" key="2">
    <source>
        <dbReference type="SAM" id="SignalP"/>
    </source>
</evidence>
<feature type="chain" id="PRO_5008110156" evidence="2">
    <location>
        <begin position="26"/>
        <end position="539"/>
    </location>
</feature>
<keyword evidence="5" id="KW-1185">Reference proteome</keyword>
<name>A0A180GQ44_PUCT1</name>
<reference evidence="4" key="4">
    <citation type="submission" date="2025-05" db="UniProtKB">
        <authorList>
            <consortium name="EnsemblFungi"/>
        </authorList>
    </citation>
    <scope>IDENTIFICATION</scope>
    <source>
        <strain evidence="4">isolate 1-1 / race 1 (BBBD)</strain>
    </source>
</reference>
<proteinExistence type="predicted"/>
<reference evidence="3" key="1">
    <citation type="submission" date="2009-11" db="EMBL/GenBank/DDBJ databases">
        <authorList>
            <consortium name="The Broad Institute Genome Sequencing Platform"/>
            <person name="Ward D."/>
            <person name="Feldgarden M."/>
            <person name="Earl A."/>
            <person name="Young S.K."/>
            <person name="Zeng Q."/>
            <person name="Koehrsen M."/>
            <person name="Alvarado L."/>
            <person name="Berlin A."/>
            <person name="Bochicchio J."/>
            <person name="Borenstein D."/>
            <person name="Chapman S.B."/>
            <person name="Chen Z."/>
            <person name="Engels R."/>
            <person name="Freedman E."/>
            <person name="Gellesch M."/>
            <person name="Goldberg J."/>
            <person name="Griggs A."/>
            <person name="Gujja S."/>
            <person name="Heilman E."/>
            <person name="Heiman D."/>
            <person name="Hepburn T."/>
            <person name="Howarth C."/>
            <person name="Jen D."/>
            <person name="Larson L."/>
            <person name="Lewis B."/>
            <person name="Mehta T."/>
            <person name="Park D."/>
            <person name="Pearson M."/>
            <person name="Roberts A."/>
            <person name="Saif S."/>
            <person name="Shea T."/>
            <person name="Shenoy N."/>
            <person name="Sisk P."/>
            <person name="Stolte C."/>
            <person name="Sykes S."/>
            <person name="Thomson T."/>
            <person name="Walk T."/>
            <person name="White J."/>
            <person name="Yandava C."/>
            <person name="Izard J."/>
            <person name="Baranova O.V."/>
            <person name="Blanton J.M."/>
            <person name="Tanner A.C."/>
            <person name="Dewhirst F.E."/>
            <person name="Haas B."/>
            <person name="Nusbaum C."/>
            <person name="Birren B."/>
        </authorList>
    </citation>
    <scope>NUCLEOTIDE SEQUENCE [LARGE SCALE GENOMIC DNA]</scope>
    <source>
        <strain evidence="3">1-1 BBBD Race 1</strain>
    </source>
</reference>
<evidence type="ECO:0000313" key="4">
    <source>
        <dbReference type="EnsemblFungi" id="PTTG_26822-t43_1-p1"/>
    </source>
</evidence>
<dbReference type="EnsemblFungi" id="PTTG_26822-t43_1">
    <property type="protein sequence ID" value="PTTG_26822-t43_1-p1"/>
    <property type="gene ID" value="PTTG_26822"/>
</dbReference>
<dbReference type="Proteomes" id="UP000005240">
    <property type="component" value="Unassembled WGS sequence"/>
</dbReference>
<dbReference type="STRING" id="630390.A0A180GQ44"/>
<protein>
    <submittedName>
        <fullName evidence="3 4">Uncharacterized protein</fullName>
    </submittedName>
</protein>
<feature type="region of interest" description="Disordered" evidence="1">
    <location>
        <begin position="178"/>
        <end position="200"/>
    </location>
</feature>
<keyword evidence="2" id="KW-0732">Signal</keyword>
<dbReference type="AlphaFoldDB" id="A0A180GQ44"/>
<reference evidence="3" key="2">
    <citation type="submission" date="2016-05" db="EMBL/GenBank/DDBJ databases">
        <title>Comparative analysis highlights variable genome content of wheat rusts and divergence of the mating loci.</title>
        <authorList>
            <person name="Cuomo C.A."/>
            <person name="Bakkeren G."/>
            <person name="Szabo L."/>
            <person name="Khalil H."/>
            <person name="Joly D."/>
            <person name="Goldberg J."/>
            <person name="Young S."/>
            <person name="Zeng Q."/>
            <person name="Fellers J."/>
        </authorList>
    </citation>
    <scope>NUCLEOTIDE SEQUENCE [LARGE SCALE GENOMIC DNA]</scope>
    <source>
        <strain evidence="3">1-1 BBBD Race 1</strain>
    </source>
</reference>
<reference evidence="4 5" key="3">
    <citation type="journal article" date="2017" name="G3 (Bethesda)">
        <title>Comparative analysis highlights variable genome content of wheat rusts and divergence of the mating loci.</title>
        <authorList>
            <person name="Cuomo C.A."/>
            <person name="Bakkeren G."/>
            <person name="Khalil H.B."/>
            <person name="Panwar V."/>
            <person name="Joly D."/>
            <person name="Linning R."/>
            <person name="Sakthikumar S."/>
            <person name="Song X."/>
            <person name="Adiconis X."/>
            <person name="Fan L."/>
            <person name="Goldberg J.M."/>
            <person name="Levin J.Z."/>
            <person name="Young S."/>
            <person name="Zeng Q."/>
            <person name="Anikster Y."/>
            <person name="Bruce M."/>
            <person name="Wang M."/>
            <person name="Yin C."/>
            <person name="McCallum B."/>
            <person name="Szabo L.J."/>
            <person name="Hulbert S."/>
            <person name="Chen X."/>
            <person name="Fellers J.P."/>
        </authorList>
    </citation>
    <scope>NUCLEOTIDE SEQUENCE</scope>
    <source>
        <strain evidence="4">isolate 1-1 / race 1 (BBBD)</strain>
        <strain evidence="5">Isolate 1-1 / race 1 (BBBD)</strain>
    </source>
</reference>
<accession>A0A180GQ44</accession>
<dbReference type="VEuPathDB" id="FungiDB:PTTG_26822"/>